<evidence type="ECO:0000256" key="5">
    <source>
        <dbReference type="ARBA" id="ARBA00023136"/>
    </source>
</evidence>
<dbReference type="EMBL" id="CACRXK020000033">
    <property type="protein sequence ID" value="CAB3977170.1"/>
    <property type="molecule type" value="Genomic_DNA"/>
</dbReference>
<organism evidence="6 7">
    <name type="scientific">Paramuricea clavata</name>
    <name type="common">Red gorgonian</name>
    <name type="synonym">Violescent sea-whip</name>
    <dbReference type="NCBI Taxonomy" id="317549"/>
    <lineage>
        <taxon>Eukaryota</taxon>
        <taxon>Metazoa</taxon>
        <taxon>Cnidaria</taxon>
        <taxon>Anthozoa</taxon>
        <taxon>Octocorallia</taxon>
        <taxon>Malacalcyonacea</taxon>
        <taxon>Plexauridae</taxon>
        <taxon>Paramuricea</taxon>
    </lineage>
</organism>
<evidence type="ECO:0000256" key="2">
    <source>
        <dbReference type="ARBA" id="ARBA00006325"/>
    </source>
</evidence>
<proteinExistence type="inferred from homology"/>
<comment type="similarity">
    <text evidence="2">Belongs to the TMEM170 family.</text>
</comment>
<dbReference type="PANTHER" id="PTHR22779">
    <property type="entry name" value="SD17342P"/>
    <property type="match status" value="1"/>
</dbReference>
<evidence type="ECO:0000256" key="3">
    <source>
        <dbReference type="ARBA" id="ARBA00022692"/>
    </source>
</evidence>
<dbReference type="AlphaFoldDB" id="A0A7D9D543"/>
<dbReference type="GO" id="GO:0016020">
    <property type="term" value="C:membrane"/>
    <property type="evidence" value="ECO:0007669"/>
    <property type="project" value="UniProtKB-SubCell"/>
</dbReference>
<accession>A0A7D9D543</accession>
<evidence type="ECO:0000313" key="7">
    <source>
        <dbReference type="Proteomes" id="UP001152795"/>
    </source>
</evidence>
<evidence type="ECO:0000313" key="6">
    <source>
        <dbReference type="EMBL" id="CAB3977170.1"/>
    </source>
</evidence>
<comment type="caution">
    <text evidence="6">The sequence shown here is derived from an EMBL/GenBank/DDBJ whole genome shotgun (WGS) entry which is preliminary data.</text>
</comment>
<protein>
    <submittedName>
        <fullName evidence="6">Transmembrane 170A</fullName>
    </submittedName>
</protein>
<keyword evidence="4" id="KW-1133">Transmembrane helix</keyword>
<dbReference type="PANTHER" id="PTHR22779:SF6">
    <property type="entry name" value="SD17342P"/>
    <property type="match status" value="1"/>
</dbReference>
<keyword evidence="3 6" id="KW-0812">Transmembrane</keyword>
<dbReference type="Pfam" id="PF10190">
    <property type="entry name" value="Tmemb_170"/>
    <property type="match status" value="1"/>
</dbReference>
<evidence type="ECO:0000256" key="1">
    <source>
        <dbReference type="ARBA" id="ARBA00004141"/>
    </source>
</evidence>
<comment type="subcellular location">
    <subcellularLocation>
        <location evidence="1">Membrane</location>
        <topology evidence="1">Multi-pass membrane protein</topology>
    </subcellularLocation>
</comment>
<reference evidence="6" key="1">
    <citation type="submission" date="2020-04" db="EMBL/GenBank/DDBJ databases">
        <authorList>
            <person name="Alioto T."/>
            <person name="Alioto T."/>
            <person name="Gomez Garrido J."/>
        </authorList>
    </citation>
    <scope>NUCLEOTIDE SEQUENCE</scope>
    <source>
        <strain evidence="6">A484AB</strain>
    </source>
</reference>
<keyword evidence="5" id="KW-0472">Membrane</keyword>
<dbReference type="Proteomes" id="UP001152795">
    <property type="component" value="Unassembled WGS sequence"/>
</dbReference>
<dbReference type="InterPro" id="IPR019334">
    <property type="entry name" value="TMEM170A/B/YPR153W-like"/>
</dbReference>
<dbReference type="OrthoDB" id="13807at2759"/>
<gene>
    <name evidence="6" type="ORF">PACLA_8A012206</name>
</gene>
<sequence length="111" mass="12532">MDAKNEKSSFSEMWYLIFVYDLATSVFIHCIVALLSFCSLRKHKYSRFFPILVIIVGFLFPVTGGIITSALISLVYQSARLTMPNYVAFLWGGGQAFALFLVSYTRILATL</sequence>
<keyword evidence="7" id="KW-1185">Reference proteome</keyword>
<evidence type="ECO:0000256" key="4">
    <source>
        <dbReference type="ARBA" id="ARBA00022989"/>
    </source>
</evidence>
<name>A0A7D9D543_PARCT</name>